<organism evidence="2 3">
    <name type="scientific">Caballeronia sordidicola</name>
    <name type="common">Burkholderia sordidicola</name>
    <dbReference type="NCBI Taxonomy" id="196367"/>
    <lineage>
        <taxon>Bacteria</taxon>
        <taxon>Pseudomonadati</taxon>
        <taxon>Pseudomonadota</taxon>
        <taxon>Betaproteobacteria</taxon>
        <taxon>Burkholderiales</taxon>
        <taxon>Burkholderiaceae</taxon>
        <taxon>Caballeronia</taxon>
    </lineage>
</organism>
<evidence type="ECO:0000313" key="3">
    <source>
        <dbReference type="Proteomes" id="UP000195221"/>
    </source>
</evidence>
<dbReference type="Proteomes" id="UP000195221">
    <property type="component" value="Unassembled WGS sequence"/>
</dbReference>
<comment type="caution">
    <text evidence="2">The sequence shown here is derived from an EMBL/GenBank/DDBJ whole genome shotgun (WGS) entry which is preliminary data.</text>
</comment>
<accession>A0A242N840</accession>
<sequence>MIRDSKYPGARRGPGCARTCPRLAAHSHPGDNSPGDLRATWFLRRLDKPTVPPYTSSCQNSRSH</sequence>
<name>A0A242N840_CABSO</name>
<protein>
    <submittedName>
        <fullName evidence="2">Uncharacterized protein</fullName>
    </submittedName>
</protein>
<evidence type="ECO:0000313" key="2">
    <source>
        <dbReference type="EMBL" id="OTP79584.1"/>
    </source>
</evidence>
<gene>
    <name evidence="2" type="ORF">PAMC26577_01555</name>
</gene>
<evidence type="ECO:0000256" key="1">
    <source>
        <dbReference type="SAM" id="MobiDB-lite"/>
    </source>
</evidence>
<feature type="region of interest" description="Disordered" evidence="1">
    <location>
        <begin position="1"/>
        <end position="37"/>
    </location>
</feature>
<dbReference type="EMBL" id="NBTZ01000009">
    <property type="protein sequence ID" value="OTP79584.1"/>
    <property type="molecule type" value="Genomic_DNA"/>
</dbReference>
<reference evidence="2 3" key="1">
    <citation type="submission" date="2017-03" db="EMBL/GenBank/DDBJ databases">
        <title>Genome analysis of strain PAMC 26577.</title>
        <authorList>
            <person name="Oh H.-M."/>
            <person name="Yang J.-A."/>
        </authorList>
    </citation>
    <scope>NUCLEOTIDE SEQUENCE [LARGE SCALE GENOMIC DNA]</scope>
    <source>
        <strain evidence="2 3">PAMC 26577</strain>
    </source>
</reference>
<dbReference type="AlphaFoldDB" id="A0A242N840"/>
<proteinExistence type="predicted"/>